<reference evidence="1 2" key="1">
    <citation type="journal article" date="2019" name="Nat. Ecol. Evol.">
        <title>Megaphylogeny resolves global patterns of mushroom evolution.</title>
        <authorList>
            <person name="Varga T."/>
            <person name="Krizsan K."/>
            <person name="Foldi C."/>
            <person name="Dima B."/>
            <person name="Sanchez-Garcia M."/>
            <person name="Sanchez-Ramirez S."/>
            <person name="Szollosi G.J."/>
            <person name="Szarkandi J.G."/>
            <person name="Papp V."/>
            <person name="Albert L."/>
            <person name="Andreopoulos W."/>
            <person name="Angelini C."/>
            <person name="Antonin V."/>
            <person name="Barry K.W."/>
            <person name="Bougher N.L."/>
            <person name="Buchanan P."/>
            <person name="Buyck B."/>
            <person name="Bense V."/>
            <person name="Catcheside P."/>
            <person name="Chovatia M."/>
            <person name="Cooper J."/>
            <person name="Damon W."/>
            <person name="Desjardin D."/>
            <person name="Finy P."/>
            <person name="Geml J."/>
            <person name="Haridas S."/>
            <person name="Hughes K."/>
            <person name="Justo A."/>
            <person name="Karasinski D."/>
            <person name="Kautmanova I."/>
            <person name="Kiss B."/>
            <person name="Kocsube S."/>
            <person name="Kotiranta H."/>
            <person name="LaButti K.M."/>
            <person name="Lechner B.E."/>
            <person name="Liimatainen K."/>
            <person name="Lipzen A."/>
            <person name="Lukacs Z."/>
            <person name="Mihaltcheva S."/>
            <person name="Morgado L.N."/>
            <person name="Niskanen T."/>
            <person name="Noordeloos M.E."/>
            <person name="Ohm R.A."/>
            <person name="Ortiz-Santana B."/>
            <person name="Ovrebo C."/>
            <person name="Racz N."/>
            <person name="Riley R."/>
            <person name="Savchenko A."/>
            <person name="Shiryaev A."/>
            <person name="Soop K."/>
            <person name="Spirin V."/>
            <person name="Szebenyi C."/>
            <person name="Tomsovsky M."/>
            <person name="Tulloss R.E."/>
            <person name="Uehling J."/>
            <person name="Grigoriev I.V."/>
            <person name="Vagvolgyi C."/>
            <person name="Papp T."/>
            <person name="Martin F.M."/>
            <person name="Miettinen O."/>
            <person name="Hibbett D.S."/>
            <person name="Nagy L.G."/>
        </authorList>
    </citation>
    <scope>NUCLEOTIDE SEQUENCE [LARGE SCALE GENOMIC DNA]</scope>
    <source>
        <strain evidence="1 2">CBS 962.96</strain>
    </source>
</reference>
<evidence type="ECO:0000313" key="1">
    <source>
        <dbReference type="EMBL" id="THU89167.1"/>
    </source>
</evidence>
<evidence type="ECO:0000313" key="2">
    <source>
        <dbReference type="Proteomes" id="UP000297245"/>
    </source>
</evidence>
<keyword evidence="2" id="KW-1185">Reference proteome</keyword>
<accession>A0A4S8LJ61</accession>
<proteinExistence type="predicted"/>
<dbReference type="Proteomes" id="UP000297245">
    <property type="component" value="Unassembled WGS sequence"/>
</dbReference>
<dbReference type="EMBL" id="ML179379">
    <property type="protein sequence ID" value="THU89167.1"/>
    <property type="molecule type" value="Genomic_DNA"/>
</dbReference>
<protein>
    <submittedName>
        <fullName evidence="1">Uncharacterized protein</fullName>
    </submittedName>
</protein>
<gene>
    <name evidence="1" type="ORF">K435DRAFT_802951</name>
</gene>
<dbReference type="AlphaFoldDB" id="A0A4S8LJ61"/>
<organism evidence="1 2">
    <name type="scientific">Dendrothele bispora (strain CBS 962.96)</name>
    <dbReference type="NCBI Taxonomy" id="1314807"/>
    <lineage>
        <taxon>Eukaryota</taxon>
        <taxon>Fungi</taxon>
        <taxon>Dikarya</taxon>
        <taxon>Basidiomycota</taxon>
        <taxon>Agaricomycotina</taxon>
        <taxon>Agaricomycetes</taxon>
        <taxon>Agaricomycetidae</taxon>
        <taxon>Agaricales</taxon>
        <taxon>Agaricales incertae sedis</taxon>
        <taxon>Dendrothele</taxon>
    </lineage>
</organism>
<sequence length="124" mass="14547">MILVTIKAIDLTSRKVEDWYINHIGFTNTHTPDSNDSHTNSPTKALENDPFKLIRTVMYTGQKLFNWSVARTIFVPIFVNFWPLFAKPLFEAEKVRWDEHWKLVGGWVRWPARQLKVSGWLGMT</sequence>
<name>A0A4S8LJ61_DENBC</name>